<dbReference type="InterPro" id="IPR051599">
    <property type="entry name" value="Cell_Envelope_Assoc"/>
</dbReference>
<dbReference type="InterPro" id="IPR003848">
    <property type="entry name" value="DUF218"/>
</dbReference>
<evidence type="ECO:0000259" key="2">
    <source>
        <dbReference type="Pfam" id="PF02698"/>
    </source>
</evidence>
<name>A0A9X2HFF3_9MICC</name>
<keyword evidence="1" id="KW-0812">Transmembrane</keyword>
<dbReference type="PANTHER" id="PTHR30336:SF18">
    <property type="entry name" value="MEMBRANE PROTEIN"/>
    <property type="match status" value="1"/>
</dbReference>
<protein>
    <submittedName>
        <fullName evidence="3">YdcF family protein</fullName>
    </submittedName>
</protein>
<feature type="transmembrane region" description="Helical" evidence="1">
    <location>
        <begin position="27"/>
        <end position="48"/>
    </location>
</feature>
<dbReference type="GO" id="GO:0043164">
    <property type="term" value="P:Gram-negative-bacterium-type cell wall biogenesis"/>
    <property type="evidence" value="ECO:0007669"/>
    <property type="project" value="TreeGrafter"/>
</dbReference>
<evidence type="ECO:0000313" key="3">
    <source>
        <dbReference type="EMBL" id="MCP3427115.1"/>
    </source>
</evidence>
<organism evidence="3 4">
    <name type="scientific">Rothia santali</name>
    <dbReference type="NCBI Taxonomy" id="2949643"/>
    <lineage>
        <taxon>Bacteria</taxon>
        <taxon>Bacillati</taxon>
        <taxon>Actinomycetota</taxon>
        <taxon>Actinomycetes</taxon>
        <taxon>Micrococcales</taxon>
        <taxon>Micrococcaceae</taxon>
        <taxon>Rothia</taxon>
    </lineage>
</organism>
<feature type="transmembrane region" description="Helical" evidence="1">
    <location>
        <begin position="156"/>
        <end position="189"/>
    </location>
</feature>
<dbReference type="RefSeq" id="WP_254168768.1">
    <property type="nucleotide sequence ID" value="NZ_JANAFB010000053.1"/>
</dbReference>
<comment type="caution">
    <text evidence="3">The sequence shown here is derived from an EMBL/GenBank/DDBJ whole genome shotgun (WGS) entry which is preliminary data.</text>
</comment>
<evidence type="ECO:0000313" key="4">
    <source>
        <dbReference type="Proteomes" id="UP001139502"/>
    </source>
</evidence>
<dbReference type="GO" id="GO:0000270">
    <property type="term" value="P:peptidoglycan metabolic process"/>
    <property type="evidence" value="ECO:0007669"/>
    <property type="project" value="TreeGrafter"/>
</dbReference>
<accession>A0A9X2HFF3</accession>
<dbReference type="Pfam" id="PF02698">
    <property type="entry name" value="DUF218"/>
    <property type="match status" value="1"/>
</dbReference>
<reference evidence="3" key="1">
    <citation type="submission" date="2022-06" db="EMBL/GenBank/DDBJ databases">
        <title>Rothia sp. isolated from sandalwood seedling.</title>
        <authorList>
            <person name="Tuikhar N."/>
            <person name="Kirdat K."/>
            <person name="Thorat V."/>
            <person name="Swetha P."/>
            <person name="Padma S."/>
            <person name="Sundararaj R."/>
            <person name="Yadav A."/>
        </authorList>
    </citation>
    <scope>NUCLEOTIDE SEQUENCE</scope>
    <source>
        <strain evidence="3">AR01</strain>
    </source>
</reference>
<evidence type="ECO:0000256" key="1">
    <source>
        <dbReference type="SAM" id="Phobius"/>
    </source>
</evidence>
<dbReference type="CDD" id="cd06259">
    <property type="entry name" value="YdcF-like"/>
    <property type="match status" value="1"/>
</dbReference>
<gene>
    <name evidence="3" type="ORF">NBM05_14115</name>
</gene>
<sequence length="379" mass="40663">MAVTTDPAAPASARPVEPEVRVQPIDFLPTLLSLLLGVGILVYCVLGFRRAGYRLRYGLVTIVGALMVLDAVTTLLGDVRWEWLSLVVGALSLLTLLAVFCGYFVLAVFLLVNGVILLRREGVRPANALSLAAGLWMVALPFSPFLLVAVGPLGDVGVLVLGYVFAGLLLVTAYLGFCFLGFLISAVGYRRFSRKTHPRYIVVLGAGLIRGRVTPLLAGRIDRALELYRRERALGHAPVLIPSGGQGADEPLPEGEAMRAYMLEQGIPEESILVEDRAATTDENLRFSRELMGPAGAEAEVAVVTSDYHVYRAAVLTRRAGLRGRVSGSRTAAYYVPSAFIREFAAIMVMNRWAHLAVVGAMGLAVTGVFALALRAVAG</sequence>
<feature type="transmembrane region" description="Helical" evidence="1">
    <location>
        <begin position="83"/>
        <end position="116"/>
    </location>
</feature>
<dbReference type="InterPro" id="IPR014729">
    <property type="entry name" value="Rossmann-like_a/b/a_fold"/>
</dbReference>
<keyword evidence="1" id="KW-0472">Membrane</keyword>
<dbReference type="Gene3D" id="3.40.50.620">
    <property type="entry name" value="HUPs"/>
    <property type="match status" value="1"/>
</dbReference>
<dbReference type="GO" id="GO:0005886">
    <property type="term" value="C:plasma membrane"/>
    <property type="evidence" value="ECO:0007669"/>
    <property type="project" value="TreeGrafter"/>
</dbReference>
<dbReference type="AlphaFoldDB" id="A0A9X2HFF3"/>
<dbReference type="EMBL" id="JANAFB010000053">
    <property type="protein sequence ID" value="MCP3427115.1"/>
    <property type="molecule type" value="Genomic_DNA"/>
</dbReference>
<dbReference type="Proteomes" id="UP001139502">
    <property type="component" value="Unassembled WGS sequence"/>
</dbReference>
<keyword evidence="4" id="KW-1185">Reference proteome</keyword>
<feature type="transmembrane region" description="Helical" evidence="1">
    <location>
        <begin position="356"/>
        <end position="378"/>
    </location>
</feature>
<dbReference type="PANTHER" id="PTHR30336">
    <property type="entry name" value="INNER MEMBRANE PROTEIN, PROBABLE PERMEASE"/>
    <property type="match status" value="1"/>
</dbReference>
<feature type="transmembrane region" description="Helical" evidence="1">
    <location>
        <begin position="128"/>
        <end position="150"/>
    </location>
</feature>
<feature type="transmembrane region" description="Helical" evidence="1">
    <location>
        <begin position="55"/>
        <end position="77"/>
    </location>
</feature>
<feature type="domain" description="DUF218" evidence="2">
    <location>
        <begin position="200"/>
        <end position="344"/>
    </location>
</feature>
<keyword evidence="1" id="KW-1133">Transmembrane helix</keyword>
<proteinExistence type="predicted"/>